<organism evidence="4 5">
    <name type="scientific">Nonlabens ulvanivorans</name>
    <name type="common">Persicivirga ulvanivorans</name>
    <dbReference type="NCBI Taxonomy" id="906888"/>
    <lineage>
        <taxon>Bacteria</taxon>
        <taxon>Pseudomonadati</taxon>
        <taxon>Bacteroidota</taxon>
        <taxon>Flavobacteriia</taxon>
        <taxon>Flavobacteriales</taxon>
        <taxon>Flavobacteriaceae</taxon>
        <taxon>Nonlabens</taxon>
    </lineage>
</organism>
<proteinExistence type="predicted"/>
<name>A0A081D867_NONUL</name>
<feature type="domain" description="PhoD-like phosphatase metallophosphatase" evidence="2">
    <location>
        <begin position="144"/>
        <end position="385"/>
    </location>
</feature>
<reference evidence="4 5" key="1">
    <citation type="journal article" date="2014" name="Genome Announc.">
        <title>Draft Genome Sequences of Marine Flavobacterium Nonlabens Strains NR17, NR24, NR27, NR32, NR33, and Ara13.</title>
        <authorList>
            <person name="Nakanishi M."/>
            <person name="Meirelles P."/>
            <person name="Suzuki R."/>
            <person name="Takatani N."/>
            <person name="Mino S."/>
            <person name="Suda W."/>
            <person name="Oshima K."/>
            <person name="Hattori M."/>
            <person name="Ohkuma M."/>
            <person name="Hosokawa M."/>
            <person name="Miyashita K."/>
            <person name="Thompson F.L."/>
            <person name="Niwa A."/>
            <person name="Sawabe T."/>
            <person name="Sawabe T."/>
        </authorList>
    </citation>
    <scope>NUCLEOTIDE SEQUENCE [LARGE SCALE GENOMIC DNA]</scope>
    <source>
        <strain evidence="5">JCM19296</strain>
    </source>
</reference>
<dbReference type="PANTHER" id="PTHR33987:SF1">
    <property type="entry name" value="CALCINEURIN-LIKE METALLO-PHOSPHOESTERASE SUPERFAMILY PROTEIN"/>
    <property type="match status" value="1"/>
</dbReference>
<dbReference type="InterPro" id="IPR056702">
    <property type="entry name" value="DUF7800"/>
</dbReference>
<dbReference type="Proteomes" id="UP000028980">
    <property type="component" value="Unassembled WGS sequence"/>
</dbReference>
<dbReference type="Gene3D" id="3.60.21.70">
    <property type="entry name" value="PhoD-like phosphatase"/>
    <property type="match status" value="1"/>
</dbReference>
<dbReference type="Pfam" id="PF09423">
    <property type="entry name" value="PhoD"/>
    <property type="match status" value="1"/>
</dbReference>
<feature type="domain" description="DUF7800" evidence="3">
    <location>
        <begin position="22"/>
        <end position="110"/>
    </location>
</feature>
<feature type="chain" id="PRO_5001756400" evidence="1">
    <location>
        <begin position="18"/>
        <end position="440"/>
    </location>
</feature>
<feature type="signal peptide" evidence="1">
    <location>
        <begin position="1"/>
        <end position="17"/>
    </location>
</feature>
<evidence type="ECO:0000259" key="2">
    <source>
        <dbReference type="Pfam" id="PF09423"/>
    </source>
</evidence>
<dbReference type="InterPro" id="IPR018946">
    <property type="entry name" value="PhoD-like_MPP"/>
</dbReference>
<keyword evidence="4" id="KW-0378">Hydrolase</keyword>
<dbReference type="InterPro" id="IPR038607">
    <property type="entry name" value="PhoD-like_sf"/>
</dbReference>
<dbReference type="CDD" id="cd07389">
    <property type="entry name" value="MPP_PhoD"/>
    <property type="match status" value="1"/>
</dbReference>
<evidence type="ECO:0000259" key="3">
    <source>
        <dbReference type="Pfam" id="PF25077"/>
    </source>
</evidence>
<protein>
    <submittedName>
        <fullName evidence="4">Phosphodiesterase/alkaline phosphatase D</fullName>
        <ecNumber evidence="4">3.1.3.1</ecNumber>
    </submittedName>
</protein>
<accession>A0A081D867</accession>
<sequence length="440" mass="50641">MKKILLLLLFISSLSIAQESLLQSGPMVGYSDFREALIWVQTKAPANVKIGYFTGDEDMRFTETVSTHADGDYIAKLYPREVIYGATYTYKLYINDIYVPRDYKLEFQTQTLWQYRTDPPDFKIALGSCNFINDQNDDRPSPYGGHYEIFNSILSKDPDLMLWSGDNTYLRTPDFLTETGIRYRHRNTRALPELQALLGSVHHYATWDDHDYGPNDSDRSYVHKKITEKAFNDYWGGNLNTNAAGNGGVTQHFPFNDVEFFFLDDRYHRAPNKGMDNHKDYFGEDQLDWLIDALTASNASFKVVVAGGQIISDAAVYENYATYPGERERLLNRLHEERIERVLFISGDRHHTEISRLEREDAYPLIDITCSPLTAGTHQAREEGNTLQVKGATFYEHNFGIIDITGSYGNRSLKLTIYDTQGDKVFDYSIKQKELQYLKN</sequence>
<gene>
    <name evidence="4" type="ORF">JCM19296_691</name>
</gene>
<dbReference type="InterPro" id="IPR029052">
    <property type="entry name" value="Metallo-depent_PP-like"/>
</dbReference>
<dbReference type="EMBL" id="BBLG01000001">
    <property type="protein sequence ID" value="GAK75113.1"/>
    <property type="molecule type" value="Genomic_DNA"/>
</dbReference>
<evidence type="ECO:0000313" key="5">
    <source>
        <dbReference type="Proteomes" id="UP000028980"/>
    </source>
</evidence>
<dbReference type="AlphaFoldDB" id="A0A081D867"/>
<evidence type="ECO:0000313" key="4">
    <source>
        <dbReference type="EMBL" id="GAK75113.1"/>
    </source>
</evidence>
<keyword evidence="1" id="KW-0732">Signal</keyword>
<dbReference type="GO" id="GO:0004035">
    <property type="term" value="F:alkaline phosphatase activity"/>
    <property type="evidence" value="ECO:0007669"/>
    <property type="project" value="UniProtKB-EC"/>
</dbReference>
<evidence type="ECO:0000256" key="1">
    <source>
        <dbReference type="SAM" id="SignalP"/>
    </source>
</evidence>
<dbReference type="Pfam" id="PF25077">
    <property type="entry name" value="DUF7800"/>
    <property type="match status" value="1"/>
</dbReference>
<dbReference type="EC" id="3.1.3.1" evidence="4"/>
<comment type="caution">
    <text evidence="4">The sequence shown here is derived from an EMBL/GenBank/DDBJ whole genome shotgun (WGS) entry which is preliminary data.</text>
</comment>
<dbReference type="SUPFAM" id="SSF56300">
    <property type="entry name" value="Metallo-dependent phosphatases"/>
    <property type="match status" value="1"/>
</dbReference>
<dbReference type="PANTHER" id="PTHR33987">
    <property type="entry name" value="CALCINEURIN-LIKE METALLO-PHOSPHOESTERASE SUPERFAMILY PROTEIN"/>
    <property type="match status" value="1"/>
</dbReference>